<evidence type="ECO:0000313" key="2">
    <source>
        <dbReference type="EMBL" id="PIL31138.1"/>
    </source>
</evidence>
<evidence type="ECO:0000313" key="3">
    <source>
        <dbReference type="Proteomes" id="UP000230002"/>
    </source>
</evidence>
<dbReference type="STRING" id="1077348.A0A2G8SC13"/>
<sequence length="575" mass="62796">MRRCLNCVVIVKNICEQAYEGGYNPDCRSTVATLSATCRAIHRVASKVLWSRLFSLRPLLKCMPPDVWVEEAQDATGDRSAIIALRRPPDTLDWDRFAANALLVTSFKRFGFDPDLEDDTYRTLCLYRPGPGPLLPNLRELAWEEANADAFEYGYQFLGPKLATLHIGQPPCDSLLLPMLRSLHTKCPQIRHLSVQCRSSVGPTDPVVSKAVQRLRHLETIDLSLPLLDDALVHLATLPSLSVAKIFLPRNSEVHERLAAVNAPVFPCLSVLHVNTIRLEPSLTCLIDMLSSTQLSEVRLSAAHDPSSVSLHSFLTALSRSPSRDALSTVSLSFPLPSTIPLMRSLHAVPPLAHPECALGLATLEPLFACPELAELDVTSFFLRPDDAFLAALAAACPRLQSLSLVPPYYAGHLPAATLAGLLPLLRRCPELEHLALPLDASTAPSITITAGDGEVGDSESQLRTLDVGDSPIRFADEVAALLSAHCTHPAFEIVVAEPDEGAGAPEHVRARELHGAVWEQVGRLVRLFVRVRSEERERCRRMGFRVGDSDGRVPPSSSGISAGDDDDSDDEHEQ</sequence>
<dbReference type="SUPFAM" id="SSF52047">
    <property type="entry name" value="RNI-like"/>
    <property type="match status" value="1"/>
</dbReference>
<accession>A0A2G8SC13</accession>
<dbReference type="InterPro" id="IPR032675">
    <property type="entry name" value="LRR_dom_sf"/>
</dbReference>
<dbReference type="Proteomes" id="UP000230002">
    <property type="component" value="Unassembled WGS sequence"/>
</dbReference>
<feature type="compositionally biased region" description="Acidic residues" evidence="1">
    <location>
        <begin position="564"/>
        <end position="575"/>
    </location>
</feature>
<name>A0A2G8SC13_9APHY</name>
<dbReference type="AlphaFoldDB" id="A0A2G8SC13"/>
<evidence type="ECO:0000256" key="1">
    <source>
        <dbReference type="SAM" id="MobiDB-lite"/>
    </source>
</evidence>
<reference evidence="2 3" key="1">
    <citation type="journal article" date="2015" name="Sci. Rep.">
        <title>Chromosome-level genome map provides insights into diverse defense mechanisms in the medicinal fungus Ganoderma sinense.</title>
        <authorList>
            <person name="Zhu Y."/>
            <person name="Xu J."/>
            <person name="Sun C."/>
            <person name="Zhou S."/>
            <person name="Xu H."/>
            <person name="Nelson D.R."/>
            <person name="Qian J."/>
            <person name="Song J."/>
            <person name="Luo H."/>
            <person name="Xiang L."/>
            <person name="Li Y."/>
            <person name="Xu Z."/>
            <person name="Ji A."/>
            <person name="Wang L."/>
            <person name="Lu S."/>
            <person name="Hayward A."/>
            <person name="Sun W."/>
            <person name="Li X."/>
            <person name="Schwartz D.C."/>
            <person name="Wang Y."/>
            <person name="Chen S."/>
        </authorList>
    </citation>
    <scope>NUCLEOTIDE SEQUENCE [LARGE SCALE GENOMIC DNA]</scope>
    <source>
        <strain evidence="2 3">ZZ0214-1</strain>
    </source>
</reference>
<protein>
    <recommendedName>
        <fullName evidence="4">F-box domain-containing protein</fullName>
    </recommendedName>
</protein>
<keyword evidence="3" id="KW-1185">Reference proteome</keyword>
<evidence type="ECO:0008006" key="4">
    <source>
        <dbReference type="Google" id="ProtNLM"/>
    </source>
</evidence>
<dbReference type="OrthoDB" id="3543113at2759"/>
<dbReference type="EMBL" id="AYKW01000012">
    <property type="protein sequence ID" value="PIL31138.1"/>
    <property type="molecule type" value="Genomic_DNA"/>
</dbReference>
<dbReference type="Gene3D" id="3.80.10.10">
    <property type="entry name" value="Ribonuclease Inhibitor"/>
    <property type="match status" value="1"/>
</dbReference>
<gene>
    <name evidence="2" type="ORF">GSI_05834</name>
</gene>
<comment type="caution">
    <text evidence="2">The sequence shown here is derived from an EMBL/GenBank/DDBJ whole genome shotgun (WGS) entry which is preliminary data.</text>
</comment>
<feature type="region of interest" description="Disordered" evidence="1">
    <location>
        <begin position="543"/>
        <end position="575"/>
    </location>
</feature>
<organism evidence="2 3">
    <name type="scientific">Ganoderma sinense ZZ0214-1</name>
    <dbReference type="NCBI Taxonomy" id="1077348"/>
    <lineage>
        <taxon>Eukaryota</taxon>
        <taxon>Fungi</taxon>
        <taxon>Dikarya</taxon>
        <taxon>Basidiomycota</taxon>
        <taxon>Agaricomycotina</taxon>
        <taxon>Agaricomycetes</taxon>
        <taxon>Polyporales</taxon>
        <taxon>Polyporaceae</taxon>
        <taxon>Ganoderma</taxon>
    </lineage>
</organism>
<proteinExistence type="predicted"/>